<dbReference type="SUPFAM" id="SSF54909">
    <property type="entry name" value="Dimeric alpha+beta barrel"/>
    <property type="match status" value="1"/>
</dbReference>
<evidence type="ECO:0000313" key="11">
    <source>
        <dbReference type="EMBL" id="MBD7976790.1"/>
    </source>
</evidence>
<evidence type="ECO:0000259" key="10">
    <source>
        <dbReference type="Pfam" id="PF02426"/>
    </source>
</evidence>
<keyword evidence="6 9" id="KW-0058">Aromatic hydrocarbons catabolism</keyword>
<feature type="domain" description="Muconolactone isomerase" evidence="10">
    <location>
        <begin position="1"/>
        <end position="89"/>
    </location>
</feature>
<dbReference type="InterPro" id="IPR011008">
    <property type="entry name" value="Dimeric_a/b-barrel"/>
</dbReference>
<evidence type="ECO:0000256" key="4">
    <source>
        <dbReference type="ARBA" id="ARBA00011365"/>
    </source>
</evidence>
<dbReference type="Gene3D" id="3.30.70.1060">
    <property type="entry name" value="Dimeric alpha+beta barrel"/>
    <property type="match status" value="1"/>
</dbReference>
<dbReference type="Pfam" id="PF02426">
    <property type="entry name" value="MIase"/>
    <property type="match status" value="1"/>
</dbReference>
<dbReference type="NCBIfam" id="TIGR03221">
    <property type="entry name" value="muco_delta"/>
    <property type="match status" value="1"/>
</dbReference>
<evidence type="ECO:0000256" key="5">
    <source>
        <dbReference type="ARBA" id="ARBA00012070"/>
    </source>
</evidence>
<dbReference type="InterPro" id="IPR003464">
    <property type="entry name" value="Muconolactone_d_Isoase"/>
</dbReference>
<reference evidence="11 12" key="1">
    <citation type="submission" date="2020-08" db="EMBL/GenBank/DDBJ databases">
        <title>A Genomic Blueprint of the Chicken Gut Microbiome.</title>
        <authorList>
            <person name="Gilroy R."/>
            <person name="Ravi A."/>
            <person name="Getino M."/>
            <person name="Pursley I."/>
            <person name="Horton D.L."/>
            <person name="Alikhan N.-F."/>
            <person name="Baker D."/>
            <person name="Gharbi K."/>
            <person name="Hall N."/>
            <person name="Watson M."/>
            <person name="Adriaenssens E.M."/>
            <person name="Foster-Nyarko E."/>
            <person name="Jarju S."/>
            <person name="Secka A."/>
            <person name="Antonio M."/>
            <person name="Oren A."/>
            <person name="Chaudhuri R."/>
            <person name="La Ragione R.M."/>
            <person name="Hildebrand F."/>
            <person name="Pallen M.J."/>
        </authorList>
    </citation>
    <scope>NUCLEOTIDE SEQUENCE [LARGE SCALE GENOMIC DNA]</scope>
    <source>
        <strain evidence="11 12">Sa2CUA2</strain>
    </source>
</reference>
<evidence type="ECO:0000313" key="12">
    <source>
        <dbReference type="Proteomes" id="UP000611945"/>
    </source>
</evidence>
<comment type="subunit">
    <text evidence="4">Homodecamer.</text>
</comment>
<accession>A0ABR8TLZ6</accession>
<comment type="catalytic activity">
    <reaction evidence="1 9">
        <text>(S)-muconolactone = (4,5-dihydro-5-oxofuran-2-yl)-acetate</text>
        <dbReference type="Rhea" id="RHEA:12348"/>
        <dbReference type="ChEBI" id="CHEBI:58425"/>
        <dbReference type="ChEBI" id="CHEBI:58736"/>
        <dbReference type="EC" id="5.3.3.4"/>
    </reaction>
</comment>
<name>A0ABR8TLZ6_9PSED</name>
<comment type="caution">
    <text evidence="11">The sequence shown here is derived from an EMBL/GenBank/DDBJ whole genome shotgun (WGS) entry which is preliminary data.</text>
</comment>
<sequence length="92" mass="10709">MLFMVQMTVKKPHDIDPAVWADIIAREREYGQKFMKNGKFPHIWRVVGKFSNVSIFDVESTDELHQILSNFPLFPYMEMEVTALAKHPSALN</sequence>
<dbReference type="EMBL" id="JACSQG010000002">
    <property type="protein sequence ID" value="MBD7976790.1"/>
    <property type="molecule type" value="Genomic_DNA"/>
</dbReference>
<proteinExistence type="inferred from homology"/>
<keyword evidence="7 9" id="KW-0413">Isomerase</keyword>
<evidence type="ECO:0000256" key="2">
    <source>
        <dbReference type="ARBA" id="ARBA00005193"/>
    </source>
</evidence>
<evidence type="ECO:0000256" key="1">
    <source>
        <dbReference type="ARBA" id="ARBA00001739"/>
    </source>
</evidence>
<comment type="similarity">
    <text evidence="3 9">Belongs to the muconolactone Delta-isomerase family.</text>
</comment>
<comment type="pathway">
    <text evidence="2 9">Aromatic compound metabolism; beta-ketoadipate pathway; 5-oxo-4,5-dihydro-2-furylacetate from catechol: step 3/3.</text>
</comment>
<dbReference type="EC" id="5.3.3.4" evidence="5 8"/>
<evidence type="ECO:0000256" key="3">
    <source>
        <dbReference type="ARBA" id="ARBA00010882"/>
    </source>
</evidence>
<protein>
    <recommendedName>
        <fullName evidence="5 8">Muconolactone Delta-isomerase</fullName>
        <shortName evidence="9">MIase</shortName>
        <ecNumber evidence="5 8">5.3.3.4</ecNumber>
    </recommendedName>
</protein>
<evidence type="ECO:0000256" key="7">
    <source>
        <dbReference type="ARBA" id="ARBA00023235"/>
    </source>
</evidence>
<dbReference type="GO" id="GO:0016159">
    <property type="term" value="F:muconolactone delta-isomerase activity"/>
    <property type="evidence" value="ECO:0007669"/>
    <property type="project" value="UniProtKB-EC"/>
</dbReference>
<dbReference type="RefSeq" id="WP_251835567.1">
    <property type="nucleotide sequence ID" value="NZ_JACSQG010000002.1"/>
</dbReference>
<evidence type="ECO:0000256" key="8">
    <source>
        <dbReference type="NCBIfam" id="TIGR03221"/>
    </source>
</evidence>
<organism evidence="11 12">
    <name type="scientific">Serpens gallinarum</name>
    <dbReference type="NCBI Taxonomy" id="2763075"/>
    <lineage>
        <taxon>Bacteria</taxon>
        <taxon>Pseudomonadati</taxon>
        <taxon>Pseudomonadota</taxon>
        <taxon>Gammaproteobacteria</taxon>
        <taxon>Pseudomonadales</taxon>
        <taxon>Pseudomonadaceae</taxon>
        <taxon>Pseudomonas</taxon>
    </lineage>
</organism>
<dbReference type="InterPro" id="IPR026029">
    <property type="entry name" value="MLI_dom"/>
</dbReference>
<keyword evidence="12" id="KW-1185">Reference proteome</keyword>
<evidence type="ECO:0000256" key="9">
    <source>
        <dbReference type="PIRNR" id="PIRNR001486"/>
    </source>
</evidence>
<evidence type="ECO:0000256" key="6">
    <source>
        <dbReference type="ARBA" id="ARBA00022797"/>
    </source>
</evidence>
<dbReference type="Proteomes" id="UP000611945">
    <property type="component" value="Unassembled WGS sequence"/>
</dbReference>
<gene>
    <name evidence="11" type="primary">catC</name>
    <name evidence="11" type="ORF">H9642_06250</name>
</gene>
<dbReference type="PIRSF" id="PIRSF001486">
    <property type="entry name" value="CatC"/>
    <property type="match status" value="1"/>
</dbReference>